<feature type="transmembrane region" description="Helical" evidence="1">
    <location>
        <begin position="247"/>
        <end position="268"/>
    </location>
</feature>
<keyword evidence="1" id="KW-0812">Transmembrane</keyword>
<evidence type="ECO:0000256" key="1">
    <source>
        <dbReference type="SAM" id="Phobius"/>
    </source>
</evidence>
<reference evidence="3" key="1">
    <citation type="submission" date="2016-10" db="EMBL/GenBank/DDBJ databases">
        <authorList>
            <person name="Varghese N."/>
            <person name="Submissions S."/>
        </authorList>
    </citation>
    <scope>NUCLEOTIDE SEQUENCE [LARGE SCALE GENOMIC DNA]</scope>
    <source>
        <strain evidence="3">DSM 25811 / CCM 8410 / LMG 26954 / E90</strain>
    </source>
</reference>
<name>A0A1G6UNY7_NIADE</name>
<dbReference type="RefSeq" id="WP_090391191.1">
    <property type="nucleotide sequence ID" value="NZ_FMZO01000009.1"/>
</dbReference>
<proteinExistence type="predicted"/>
<keyword evidence="1" id="KW-0472">Membrane</keyword>
<dbReference type="STRING" id="1285928.SAMN04487894_10946"/>
<dbReference type="EMBL" id="FMZO01000009">
    <property type="protein sequence ID" value="SDD43140.1"/>
    <property type="molecule type" value="Genomic_DNA"/>
</dbReference>
<keyword evidence="1" id="KW-1133">Transmembrane helix</keyword>
<organism evidence="2 3">
    <name type="scientific">Niabella drilacis (strain DSM 25811 / CCM 8410 / CCUG 62505 / LMG 26954 / E90)</name>
    <dbReference type="NCBI Taxonomy" id="1285928"/>
    <lineage>
        <taxon>Bacteria</taxon>
        <taxon>Pseudomonadati</taxon>
        <taxon>Bacteroidota</taxon>
        <taxon>Chitinophagia</taxon>
        <taxon>Chitinophagales</taxon>
        <taxon>Chitinophagaceae</taxon>
        <taxon>Niabella</taxon>
    </lineage>
</organism>
<dbReference type="Proteomes" id="UP000198757">
    <property type="component" value="Unassembled WGS sequence"/>
</dbReference>
<keyword evidence="3" id="KW-1185">Reference proteome</keyword>
<evidence type="ECO:0000313" key="2">
    <source>
        <dbReference type="EMBL" id="SDD43140.1"/>
    </source>
</evidence>
<evidence type="ECO:0000313" key="3">
    <source>
        <dbReference type="Proteomes" id="UP000198757"/>
    </source>
</evidence>
<sequence>MFRKLKDTISTIKEAVGLELHIGADERWQFNGVYVRFVDKKLKKIAEYHGIGDLKVLKAQLPKQVPLVLVINGKGILMRQTAEPENNLVNQLFPGSNPADFFTVTCPDGASGQYHFICRKTLVAQVLDTLQAAGLMPVSVGIGLEPLLQALPFLEAAEQVITAPSYSVTIVQQVIRAMDYGPRNAAGAATLPVGAEVYAAHNMNALGAVLQVLLKPADQLDGAIVTEPVTAAGADYKYYKLFHFTKWAVLTMVLALLLGNFFVFNHYFGKNKALALQAGLVKAATQRSLPEQVRSDSSYTFFINAGWNKNTRHGYYADRIAALAPETVRFSLLQTAPVQETVEMGDFVFAHNKIIVQGTSTDPTDLETFSRAIRNIQGVQAVTISNYLYKRDLLAAVFTLEINMQP</sequence>
<protein>
    <submittedName>
        <fullName evidence="2">Uncharacterized protein</fullName>
    </submittedName>
</protein>
<accession>A0A1G6UNY7</accession>
<dbReference type="AlphaFoldDB" id="A0A1G6UNY7"/>
<gene>
    <name evidence="2" type="ORF">SAMN04487894_10946</name>
</gene>
<dbReference type="OrthoDB" id="1186626at2"/>